<dbReference type="Proteomes" id="UP000199758">
    <property type="component" value="Unassembled WGS sequence"/>
</dbReference>
<evidence type="ECO:0000256" key="9">
    <source>
        <dbReference type="RuleBase" id="RU004016"/>
    </source>
</evidence>
<dbReference type="GO" id="GO:0009252">
    <property type="term" value="P:peptidoglycan biosynthetic process"/>
    <property type="evidence" value="ECO:0007669"/>
    <property type="project" value="UniProtKB-KW"/>
</dbReference>
<dbReference type="RefSeq" id="WP_072894473.1">
    <property type="nucleotide sequence ID" value="NZ_FQWZ01000002.1"/>
</dbReference>
<keyword evidence="6" id="KW-0961">Cell wall biogenesis/degradation</keyword>
<comment type="similarity">
    <text evidence="1 9">Belongs to the peptidase S11 family.</text>
</comment>
<dbReference type="AlphaFoldDB" id="A0A1M5LEA8"/>
<dbReference type="PANTHER" id="PTHR21581:SF26">
    <property type="entry name" value="D-ALANYL-D-ALANINE ENDOPEPTIDASE"/>
    <property type="match status" value="1"/>
</dbReference>
<dbReference type="InterPro" id="IPR018044">
    <property type="entry name" value="Peptidase_S11"/>
</dbReference>
<dbReference type="GO" id="GO:0008360">
    <property type="term" value="P:regulation of cell shape"/>
    <property type="evidence" value="ECO:0007669"/>
    <property type="project" value="UniProtKB-KW"/>
</dbReference>
<feature type="domain" description="Peptidase S11 D-alanyl-D-alanine carboxypeptidase A N-terminal" evidence="12">
    <location>
        <begin position="33"/>
        <end position="258"/>
    </location>
</feature>
<protein>
    <submittedName>
        <fullName evidence="13">D-alanyl-D-alanine endopeptidase (Penicillin-binding protein 7)</fullName>
    </submittedName>
</protein>
<evidence type="ECO:0000256" key="10">
    <source>
        <dbReference type="SAM" id="MobiDB-lite"/>
    </source>
</evidence>
<feature type="active site" evidence="7">
    <location>
        <position position="120"/>
    </location>
</feature>
<evidence type="ECO:0000256" key="5">
    <source>
        <dbReference type="ARBA" id="ARBA00022984"/>
    </source>
</evidence>
<name>A0A1M5LEA8_9GAMM</name>
<feature type="chain" id="PRO_5009912017" evidence="11">
    <location>
        <begin position="29"/>
        <end position="298"/>
    </location>
</feature>
<gene>
    <name evidence="13" type="ORF">SAMN04488068_0848</name>
</gene>
<evidence type="ECO:0000256" key="8">
    <source>
        <dbReference type="PIRSR" id="PIRSR618044-2"/>
    </source>
</evidence>
<feature type="active site" description="Proton acceptor" evidence="7">
    <location>
        <position position="66"/>
    </location>
</feature>
<feature type="region of interest" description="Disordered" evidence="10">
    <location>
        <begin position="277"/>
        <end position="298"/>
    </location>
</feature>
<dbReference type="Pfam" id="PF00768">
    <property type="entry name" value="Peptidase_S11"/>
    <property type="match status" value="1"/>
</dbReference>
<sequence>MSRFRLPLAVTALATVWLLALAPASARAGDDWSLKSNAALVVDQDTGEALVSKNADVKMPIASLTKLMTALVVVESRLPMDEMLEIGNEDVDREKHTRSRLKVGTKLKRSDMLLLALMASENRAAMALSRHYPGGRTAFIAHMNVVARSLGMTSTQFADPAGLSDRSISTARDLHRLMSAVDLQPVIRRYSTQAEAQIKVGRQTLTFVNTNRLVRSTSGGRDWDIALQKTGFTNEAGRCLVMRATTLNHHLSMVFLNSEGTLTRFADAARVRQVLAKRAKQPKPARGQLIASESKAAS</sequence>
<evidence type="ECO:0000256" key="3">
    <source>
        <dbReference type="ARBA" id="ARBA00022801"/>
    </source>
</evidence>
<keyword evidence="2 11" id="KW-0732">Signal</keyword>
<dbReference type="SUPFAM" id="SSF56601">
    <property type="entry name" value="beta-lactamase/transpeptidase-like"/>
    <property type="match status" value="1"/>
</dbReference>
<accession>A0A1M5LEA8</accession>
<dbReference type="STRING" id="490188.SAMN04488068_0848"/>
<dbReference type="EMBL" id="FQWZ01000002">
    <property type="protein sequence ID" value="SHG63296.1"/>
    <property type="molecule type" value="Genomic_DNA"/>
</dbReference>
<organism evidence="13 14">
    <name type="scientific">Hydrocarboniphaga daqingensis</name>
    <dbReference type="NCBI Taxonomy" id="490188"/>
    <lineage>
        <taxon>Bacteria</taxon>
        <taxon>Pseudomonadati</taxon>
        <taxon>Pseudomonadota</taxon>
        <taxon>Gammaproteobacteria</taxon>
        <taxon>Nevskiales</taxon>
        <taxon>Nevskiaceae</taxon>
        <taxon>Hydrocarboniphaga</taxon>
    </lineage>
</organism>
<evidence type="ECO:0000256" key="6">
    <source>
        <dbReference type="ARBA" id="ARBA00023316"/>
    </source>
</evidence>
<keyword evidence="14" id="KW-1185">Reference proteome</keyword>
<evidence type="ECO:0000256" key="11">
    <source>
        <dbReference type="SAM" id="SignalP"/>
    </source>
</evidence>
<keyword evidence="5" id="KW-0573">Peptidoglycan synthesis</keyword>
<evidence type="ECO:0000256" key="2">
    <source>
        <dbReference type="ARBA" id="ARBA00022729"/>
    </source>
</evidence>
<dbReference type="GO" id="GO:0009002">
    <property type="term" value="F:serine-type D-Ala-D-Ala carboxypeptidase activity"/>
    <property type="evidence" value="ECO:0007669"/>
    <property type="project" value="InterPro"/>
</dbReference>
<evidence type="ECO:0000256" key="7">
    <source>
        <dbReference type="PIRSR" id="PIRSR618044-1"/>
    </source>
</evidence>
<evidence type="ECO:0000313" key="14">
    <source>
        <dbReference type="Proteomes" id="UP000199758"/>
    </source>
</evidence>
<dbReference type="InterPro" id="IPR001967">
    <property type="entry name" value="Peptidase_S11_N"/>
</dbReference>
<proteinExistence type="inferred from homology"/>
<evidence type="ECO:0000256" key="4">
    <source>
        <dbReference type="ARBA" id="ARBA00022960"/>
    </source>
</evidence>
<evidence type="ECO:0000259" key="12">
    <source>
        <dbReference type="Pfam" id="PF00768"/>
    </source>
</evidence>
<dbReference type="InterPro" id="IPR012338">
    <property type="entry name" value="Beta-lactam/transpept-like"/>
</dbReference>
<evidence type="ECO:0000313" key="13">
    <source>
        <dbReference type="EMBL" id="SHG63296.1"/>
    </source>
</evidence>
<reference evidence="13 14" key="1">
    <citation type="submission" date="2016-11" db="EMBL/GenBank/DDBJ databases">
        <authorList>
            <person name="Jaros S."/>
            <person name="Januszkiewicz K."/>
            <person name="Wedrychowicz H."/>
        </authorList>
    </citation>
    <scope>NUCLEOTIDE SEQUENCE [LARGE SCALE GENOMIC DNA]</scope>
    <source>
        <strain evidence="13 14">CGMCC 1.7049</strain>
    </source>
</reference>
<keyword evidence="3" id="KW-0378">Hydrolase</keyword>
<keyword evidence="4" id="KW-0133">Cell shape</keyword>
<feature type="binding site" evidence="8">
    <location>
        <position position="229"/>
    </location>
    <ligand>
        <name>substrate</name>
    </ligand>
</feature>
<dbReference type="Gene3D" id="3.40.710.10">
    <property type="entry name" value="DD-peptidase/beta-lactamase superfamily"/>
    <property type="match status" value="1"/>
</dbReference>
<dbReference type="GO" id="GO:0006508">
    <property type="term" value="P:proteolysis"/>
    <property type="evidence" value="ECO:0007669"/>
    <property type="project" value="InterPro"/>
</dbReference>
<dbReference type="PRINTS" id="PR00725">
    <property type="entry name" value="DADACBPTASE1"/>
</dbReference>
<feature type="signal peptide" evidence="11">
    <location>
        <begin position="1"/>
        <end position="28"/>
    </location>
</feature>
<feature type="active site" description="Acyl-ester intermediate" evidence="7">
    <location>
        <position position="63"/>
    </location>
</feature>
<dbReference type="GO" id="GO:0071555">
    <property type="term" value="P:cell wall organization"/>
    <property type="evidence" value="ECO:0007669"/>
    <property type="project" value="UniProtKB-KW"/>
</dbReference>
<dbReference type="PANTHER" id="PTHR21581">
    <property type="entry name" value="D-ALANYL-D-ALANINE CARBOXYPEPTIDASE"/>
    <property type="match status" value="1"/>
</dbReference>
<evidence type="ECO:0000256" key="1">
    <source>
        <dbReference type="ARBA" id="ARBA00007164"/>
    </source>
</evidence>